<evidence type="ECO:0000313" key="7">
    <source>
        <dbReference type="EMBL" id="MCB6183964.1"/>
    </source>
</evidence>
<dbReference type="PANTHER" id="PTHR24422:SF26">
    <property type="entry name" value="CHEMOTAXIS PROTEIN METHYLTRANSFERASE"/>
    <property type="match status" value="1"/>
</dbReference>
<evidence type="ECO:0000256" key="1">
    <source>
        <dbReference type="ARBA" id="ARBA00001541"/>
    </source>
</evidence>
<dbReference type="InterPro" id="IPR022641">
    <property type="entry name" value="CheR_N"/>
</dbReference>
<dbReference type="InterPro" id="IPR022642">
    <property type="entry name" value="CheR_C"/>
</dbReference>
<evidence type="ECO:0000256" key="4">
    <source>
        <dbReference type="ARBA" id="ARBA00022691"/>
    </source>
</evidence>
<gene>
    <name evidence="7" type="ORF">LIN78_10450</name>
</gene>
<sequence>MDIHPLSDKEFELFRGMIYQVAGISLSDIKKPLVSGRLAKRVRHFGKQRFGDYFKIMMADKAEFQNAIDLLTTNETYFFREPKHFDFLRDTIIPALRQKPKVRIWCGASSTGEEPYTIAMMLAEHLGSSVWELLASDISTRVLDTARKALYPLEDAEGIPKPYLVNHCLKGVGDLEGQFSIQPTIRQKVHFRQINLNDNLPSDIGEFDTVFLRNVMIYFNMETKQQVVKRVVKQLKPGGWFIVSHSESLNGITAELEMVKPSIYRKPIR</sequence>
<organism evidence="7 8">
    <name type="scientific">Leeia speluncae</name>
    <dbReference type="NCBI Taxonomy" id="2884804"/>
    <lineage>
        <taxon>Bacteria</taxon>
        <taxon>Pseudomonadati</taxon>
        <taxon>Pseudomonadota</taxon>
        <taxon>Betaproteobacteria</taxon>
        <taxon>Neisseriales</taxon>
        <taxon>Leeiaceae</taxon>
        <taxon>Leeia</taxon>
    </lineage>
</organism>
<keyword evidence="2 5" id="KW-0489">Methyltransferase</keyword>
<name>A0ABS8D6Z5_9NEIS</name>
<evidence type="ECO:0000256" key="2">
    <source>
        <dbReference type="ARBA" id="ARBA00022603"/>
    </source>
</evidence>
<dbReference type="InterPro" id="IPR029063">
    <property type="entry name" value="SAM-dependent_MTases_sf"/>
</dbReference>
<dbReference type="InterPro" id="IPR026024">
    <property type="entry name" value="Chemotaxis_MeTrfase_CheR"/>
</dbReference>
<dbReference type="InterPro" id="IPR050903">
    <property type="entry name" value="Bact_Chemotaxis_MeTrfase"/>
</dbReference>
<dbReference type="Gene3D" id="1.10.155.10">
    <property type="entry name" value="Chemotaxis receptor methyltransferase CheR, N-terminal domain"/>
    <property type="match status" value="1"/>
</dbReference>
<dbReference type="Pfam" id="PF01739">
    <property type="entry name" value="CheR"/>
    <property type="match status" value="1"/>
</dbReference>
<reference evidence="7" key="1">
    <citation type="submission" date="2021-10" db="EMBL/GenBank/DDBJ databases">
        <title>The complete genome sequence of Leeia sp. TBRC 13508.</title>
        <authorList>
            <person name="Charoenyingcharoen P."/>
            <person name="Yukphan P."/>
        </authorList>
    </citation>
    <scope>NUCLEOTIDE SEQUENCE</scope>
    <source>
        <strain evidence="7">TBRC 13508</strain>
    </source>
</reference>
<dbReference type="CDD" id="cd02440">
    <property type="entry name" value="AdoMet_MTases"/>
    <property type="match status" value="1"/>
</dbReference>
<dbReference type="EC" id="2.1.1.80" evidence="5"/>
<comment type="function">
    <text evidence="5">Methylation of the membrane-bound methyl-accepting chemotaxis proteins (MCP) to form gamma-glutamyl methyl ester residues in MCP.</text>
</comment>
<dbReference type="InterPro" id="IPR000780">
    <property type="entry name" value="CheR_MeTrfase"/>
</dbReference>
<accession>A0ABS8D6Z5</accession>
<dbReference type="RefSeq" id="WP_227180746.1">
    <property type="nucleotide sequence ID" value="NZ_JAJBZT010000005.1"/>
</dbReference>
<dbReference type="PROSITE" id="PS50123">
    <property type="entry name" value="CHER"/>
    <property type="match status" value="1"/>
</dbReference>
<keyword evidence="3 5" id="KW-0808">Transferase</keyword>
<evidence type="ECO:0000256" key="3">
    <source>
        <dbReference type="ARBA" id="ARBA00022679"/>
    </source>
</evidence>
<comment type="caution">
    <text evidence="7">The sequence shown here is derived from an EMBL/GenBank/DDBJ whole genome shotgun (WGS) entry which is preliminary data.</text>
</comment>
<feature type="domain" description="CheR-type methyltransferase" evidence="6">
    <location>
        <begin position="1"/>
        <end position="269"/>
    </location>
</feature>
<dbReference type="EMBL" id="JAJBZT010000005">
    <property type="protein sequence ID" value="MCB6183964.1"/>
    <property type="molecule type" value="Genomic_DNA"/>
</dbReference>
<dbReference type="InterPro" id="IPR036804">
    <property type="entry name" value="CheR_N_sf"/>
</dbReference>
<dbReference type="PANTHER" id="PTHR24422">
    <property type="entry name" value="CHEMOTAXIS PROTEIN METHYLTRANSFERASE"/>
    <property type="match status" value="1"/>
</dbReference>
<dbReference type="PRINTS" id="PR00996">
    <property type="entry name" value="CHERMTFRASE"/>
</dbReference>
<keyword evidence="4 5" id="KW-0949">S-adenosyl-L-methionine</keyword>
<dbReference type="Gene3D" id="3.40.50.150">
    <property type="entry name" value="Vaccinia Virus protein VP39"/>
    <property type="match status" value="1"/>
</dbReference>
<dbReference type="Proteomes" id="UP001165395">
    <property type="component" value="Unassembled WGS sequence"/>
</dbReference>
<dbReference type="SUPFAM" id="SSF53335">
    <property type="entry name" value="S-adenosyl-L-methionine-dependent methyltransferases"/>
    <property type="match status" value="1"/>
</dbReference>
<dbReference type="SUPFAM" id="SSF47757">
    <property type="entry name" value="Chemotaxis receptor methyltransferase CheR, N-terminal domain"/>
    <property type="match status" value="1"/>
</dbReference>
<proteinExistence type="predicted"/>
<comment type="catalytic activity">
    <reaction evidence="1 5">
        <text>L-glutamyl-[protein] + S-adenosyl-L-methionine = [protein]-L-glutamate 5-O-methyl ester + S-adenosyl-L-homocysteine</text>
        <dbReference type="Rhea" id="RHEA:24452"/>
        <dbReference type="Rhea" id="RHEA-COMP:10208"/>
        <dbReference type="Rhea" id="RHEA-COMP:10311"/>
        <dbReference type="ChEBI" id="CHEBI:29973"/>
        <dbReference type="ChEBI" id="CHEBI:57856"/>
        <dbReference type="ChEBI" id="CHEBI:59789"/>
        <dbReference type="ChEBI" id="CHEBI:82795"/>
        <dbReference type="EC" id="2.1.1.80"/>
    </reaction>
</comment>
<evidence type="ECO:0000256" key="5">
    <source>
        <dbReference type="PIRNR" id="PIRNR000410"/>
    </source>
</evidence>
<evidence type="ECO:0000313" key="8">
    <source>
        <dbReference type="Proteomes" id="UP001165395"/>
    </source>
</evidence>
<dbReference type="PIRSF" id="PIRSF000410">
    <property type="entry name" value="CheR"/>
    <property type="match status" value="1"/>
</dbReference>
<dbReference type="Pfam" id="PF03705">
    <property type="entry name" value="CheR_N"/>
    <property type="match status" value="1"/>
</dbReference>
<keyword evidence="8" id="KW-1185">Reference proteome</keyword>
<protein>
    <recommendedName>
        <fullName evidence="5">Chemotaxis protein methyltransferase</fullName>
        <ecNumber evidence="5">2.1.1.80</ecNumber>
    </recommendedName>
</protein>
<evidence type="ECO:0000259" key="6">
    <source>
        <dbReference type="PROSITE" id="PS50123"/>
    </source>
</evidence>
<dbReference type="SMART" id="SM00138">
    <property type="entry name" value="MeTrc"/>
    <property type="match status" value="1"/>
</dbReference>